<sequence length="233" mass="24303">MVRWLILSAPTAVLAVTCSNQDIFSLLGVAMQPSWPNCTSALGQPPGTLAQLVQFKSAAQLSELCSTPTCVENINTAYSSMPNCTTSDGLELHEATAFTSAVLCSTLPASLLTHNGGTCTSLDRTVVSFIMGQRPVSAACLGEIGANASTIASVLPVNALSPVCHAPACLADIGAAYSQLPECTLPDGTKSRAAIQTALDSFCNLPVPSAGRRREGHHGWLLLLPILLFSDLY</sequence>
<evidence type="ECO:0000313" key="3">
    <source>
        <dbReference type="Proteomes" id="UP000243579"/>
    </source>
</evidence>
<dbReference type="AlphaFoldDB" id="A0A1V9ZUD6"/>
<protein>
    <recommendedName>
        <fullName evidence="4">Secreted protein</fullName>
    </recommendedName>
</protein>
<dbReference type="OrthoDB" id="73028at2759"/>
<accession>A0A1V9ZUD6</accession>
<name>A0A1V9ZUD6_ACHHY</name>
<feature type="signal peptide" evidence="1">
    <location>
        <begin position="1"/>
        <end position="15"/>
    </location>
</feature>
<gene>
    <name evidence="2" type="ORF">ACHHYP_20023</name>
</gene>
<organism evidence="2 3">
    <name type="scientific">Achlya hypogyna</name>
    <name type="common">Oomycete</name>
    <name type="synonym">Protoachlya hypogyna</name>
    <dbReference type="NCBI Taxonomy" id="1202772"/>
    <lineage>
        <taxon>Eukaryota</taxon>
        <taxon>Sar</taxon>
        <taxon>Stramenopiles</taxon>
        <taxon>Oomycota</taxon>
        <taxon>Saprolegniomycetes</taxon>
        <taxon>Saprolegniales</taxon>
        <taxon>Achlyaceae</taxon>
        <taxon>Achlya</taxon>
    </lineage>
</organism>
<evidence type="ECO:0000256" key="1">
    <source>
        <dbReference type="SAM" id="SignalP"/>
    </source>
</evidence>
<evidence type="ECO:0000313" key="2">
    <source>
        <dbReference type="EMBL" id="OQS01632.1"/>
    </source>
</evidence>
<keyword evidence="3" id="KW-1185">Reference proteome</keyword>
<comment type="caution">
    <text evidence="2">The sequence shown here is derived from an EMBL/GenBank/DDBJ whole genome shotgun (WGS) entry which is preliminary data.</text>
</comment>
<proteinExistence type="predicted"/>
<reference evidence="2 3" key="1">
    <citation type="journal article" date="2014" name="Genome Biol. Evol.">
        <title>The secreted proteins of Achlya hypogyna and Thraustotheca clavata identify the ancestral oomycete secretome and reveal gene acquisitions by horizontal gene transfer.</title>
        <authorList>
            <person name="Misner I."/>
            <person name="Blouin N."/>
            <person name="Leonard G."/>
            <person name="Richards T.A."/>
            <person name="Lane C.E."/>
        </authorList>
    </citation>
    <scope>NUCLEOTIDE SEQUENCE [LARGE SCALE GENOMIC DNA]</scope>
    <source>
        <strain evidence="2 3">ATCC 48635</strain>
    </source>
</reference>
<dbReference type="Proteomes" id="UP000243579">
    <property type="component" value="Unassembled WGS sequence"/>
</dbReference>
<evidence type="ECO:0008006" key="4">
    <source>
        <dbReference type="Google" id="ProtNLM"/>
    </source>
</evidence>
<dbReference type="EMBL" id="JNBR01000004">
    <property type="protein sequence ID" value="OQS01632.1"/>
    <property type="molecule type" value="Genomic_DNA"/>
</dbReference>
<feature type="chain" id="PRO_5012212867" description="Secreted protein" evidence="1">
    <location>
        <begin position="16"/>
        <end position="233"/>
    </location>
</feature>
<keyword evidence="1" id="KW-0732">Signal</keyword>